<keyword evidence="1" id="KW-0732">Signal</keyword>
<keyword evidence="3" id="KW-1185">Reference proteome</keyword>
<accession>A0A0B1SK68</accession>
<gene>
    <name evidence="2" type="ORF">OESDEN_14947</name>
</gene>
<feature type="signal peptide" evidence="1">
    <location>
        <begin position="1"/>
        <end position="17"/>
    </location>
</feature>
<dbReference type="EMBL" id="KN564331">
    <property type="protein sequence ID" value="KHJ85329.1"/>
    <property type="molecule type" value="Genomic_DNA"/>
</dbReference>
<feature type="chain" id="PRO_5002061623" evidence="1">
    <location>
        <begin position="18"/>
        <end position="68"/>
    </location>
</feature>
<proteinExistence type="predicted"/>
<evidence type="ECO:0000313" key="3">
    <source>
        <dbReference type="Proteomes" id="UP000053660"/>
    </source>
</evidence>
<dbReference type="Proteomes" id="UP000053660">
    <property type="component" value="Unassembled WGS sequence"/>
</dbReference>
<sequence>MLFPLLCLGALLSISYADFNSTEPIIVSISPKIWTLLKSKDKLIKDAIKSDFSVAPKTTSRVSGLQEL</sequence>
<evidence type="ECO:0000256" key="1">
    <source>
        <dbReference type="SAM" id="SignalP"/>
    </source>
</evidence>
<name>A0A0B1SK68_OESDE</name>
<dbReference type="AlphaFoldDB" id="A0A0B1SK68"/>
<reference evidence="2 3" key="1">
    <citation type="submission" date="2014-03" db="EMBL/GenBank/DDBJ databases">
        <title>Draft genome of the hookworm Oesophagostomum dentatum.</title>
        <authorList>
            <person name="Mitreva M."/>
        </authorList>
    </citation>
    <scope>NUCLEOTIDE SEQUENCE [LARGE SCALE GENOMIC DNA]</scope>
    <source>
        <strain evidence="2 3">OD-Hann</strain>
    </source>
</reference>
<evidence type="ECO:0000313" key="2">
    <source>
        <dbReference type="EMBL" id="KHJ85329.1"/>
    </source>
</evidence>
<protein>
    <submittedName>
        <fullName evidence="2">Uncharacterized protein</fullName>
    </submittedName>
</protein>
<organism evidence="2 3">
    <name type="scientific">Oesophagostomum dentatum</name>
    <name type="common">Nodular worm</name>
    <dbReference type="NCBI Taxonomy" id="61180"/>
    <lineage>
        <taxon>Eukaryota</taxon>
        <taxon>Metazoa</taxon>
        <taxon>Ecdysozoa</taxon>
        <taxon>Nematoda</taxon>
        <taxon>Chromadorea</taxon>
        <taxon>Rhabditida</taxon>
        <taxon>Rhabditina</taxon>
        <taxon>Rhabditomorpha</taxon>
        <taxon>Strongyloidea</taxon>
        <taxon>Strongylidae</taxon>
        <taxon>Oesophagostomum</taxon>
    </lineage>
</organism>